<evidence type="ECO:0000313" key="2">
    <source>
        <dbReference type="Proteomes" id="UP000709466"/>
    </source>
</evidence>
<accession>A0ABX0VSM6</accession>
<organism evidence="1 2">
    <name type="scientific">Marivivens donghaensis</name>
    <dbReference type="NCBI Taxonomy" id="1699413"/>
    <lineage>
        <taxon>Bacteria</taxon>
        <taxon>Pseudomonadati</taxon>
        <taxon>Pseudomonadota</taxon>
        <taxon>Alphaproteobacteria</taxon>
        <taxon>Rhodobacterales</taxon>
        <taxon>Paracoccaceae</taxon>
        <taxon>Marivivens group</taxon>
        <taxon>Marivivens</taxon>
    </lineage>
</organism>
<dbReference type="EMBL" id="JAATOP010000001">
    <property type="protein sequence ID" value="NIY70904.1"/>
    <property type="molecule type" value="Genomic_DNA"/>
</dbReference>
<comment type="caution">
    <text evidence="1">The sequence shown here is derived from an EMBL/GenBank/DDBJ whole genome shotgun (WGS) entry which is preliminary data.</text>
</comment>
<sequence>MDSSKILGFLGFALIMGPFSFGMATTLAPAAKPEPVVVAAPMPSMRPEPIYVPYVMPLTVTLPKFNRSVSVKISFMMDSGSPAIDELQAQMDAFDGRVDAVLTGAINEAEDAVNDIDRLRSAIPQLIRHAINVQLGTEEEPQPVREVLLTSYAHQ</sequence>
<dbReference type="Proteomes" id="UP000709466">
    <property type="component" value="Unassembled WGS sequence"/>
</dbReference>
<gene>
    <name evidence="1" type="ORF">HCZ30_00475</name>
</gene>
<name>A0ABX0VSM6_9RHOB</name>
<keyword evidence="2" id="KW-1185">Reference proteome</keyword>
<proteinExistence type="predicted"/>
<protein>
    <recommendedName>
        <fullName evidence="3">Flagellar protein FliL</fullName>
    </recommendedName>
</protein>
<dbReference type="RefSeq" id="WP_167635798.1">
    <property type="nucleotide sequence ID" value="NZ_JAATOP010000001.1"/>
</dbReference>
<reference evidence="1 2" key="1">
    <citation type="submission" date="2020-03" db="EMBL/GenBank/DDBJ databases">
        <title>Bacterial isolates of synthetic phycosphere.</title>
        <authorList>
            <person name="Fu H."/>
            <person name="Moran M.A."/>
        </authorList>
    </citation>
    <scope>NUCLEOTIDE SEQUENCE [LARGE SCALE GENOMIC DNA]</scope>
    <source>
        <strain evidence="1 2">HF1</strain>
    </source>
</reference>
<evidence type="ECO:0008006" key="3">
    <source>
        <dbReference type="Google" id="ProtNLM"/>
    </source>
</evidence>
<evidence type="ECO:0000313" key="1">
    <source>
        <dbReference type="EMBL" id="NIY70904.1"/>
    </source>
</evidence>